<dbReference type="HAMAP" id="MF_01521">
    <property type="entry name" value="MntP_pump"/>
    <property type="match status" value="1"/>
</dbReference>
<dbReference type="EMBL" id="LKET01000027">
    <property type="protein sequence ID" value="KPU45108.1"/>
    <property type="molecule type" value="Genomic_DNA"/>
</dbReference>
<dbReference type="PANTHER" id="PTHR35529:SF1">
    <property type="entry name" value="MANGANESE EFFLUX PUMP MNTP-RELATED"/>
    <property type="match status" value="1"/>
</dbReference>
<name>A0A0P8YD15_9CLOT</name>
<dbReference type="RefSeq" id="WP_054874330.1">
    <property type="nucleotide sequence ID" value="NZ_LKET01000027.1"/>
</dbReference>
<keyword evidence="3 8" id="KW-0812">Transmembrane</keyword>
<reference evidence="9 10" key="1">
    <citation type="submission" date="2015-09" db="EMBL/GenBank/DDBJ databases">
        <title>Genome sequence of Oxobacter pfennigii DSM 3222.</title>
        <authorList>
            <person name="Poehlein A."/>
            <person name="Bengelsdorf F.R."/>
            <person name="Schiel-Bengelsdorf B."/>
            <person name="Duerre P."/>
            <person name="Daniel R."/>
        </authorList>
    </citation>
    <scope>NUCLEOTIDE SEQUENCE [LARGE SCALE GENOMIC DNA]</scope>
    <source>
        <strain evidence="9 10">DSM 3222</strain>
    </source>
</reference>
<evidence type="ECO:0000313" key="10">
    <source>
        <dbReference type="Proteomes" id="UP000050326"/>
    </source>
</evidence>
<protein>
    <recommendedName>
        <fullName evidence="8">Putative manganese efflux pump MntP</fullName>
    </recommendedName>
</protein>
<evidence type="ECO:0000256" key="2">
    <source>
        <dbReference type="ARBA" id="ARBA00022475"/>
    </source>
</evidence>
<evidence type="ECO:0000256" key="8">
    <source>
        <dbReference type="HAMAP-Rule" id="MF_01521"/>
    </source>
</evidence>
<dbReference type="PATRIC" id="fig|36849.3.peg.1315"/>
<keyword evidence="7 8" id="KW-0464">Manganese</keyword>
<gene>
    <name evidence="9" type="primary">mntP_1</name>
    <name evidence="8" type="synonym">mntP</name>
    <name evidence="9" type="ORF">OXPF_12340</name>
</gene>
<organism evidence="9 10">
    <name type="scientific">Oxobacter pfennigii</name>
    <dbReference type="NCBI Taxonomy" id="36849"/>
    <lineage>
        <taxon>Bacteria</taxon>
        <taxon>Bacillati</taxon>
        <taxon>Bacillota</taxon>
        <taxon>Clostridia</taxon>
        <taxon>Eubacteriales</taxon>
        <taxon>Clostridiaceae</taxon>
        <taxon>Oxobacter</taxon>
    </lineage>
</organism>
<dbReference type="InterPro" id="IPR003810">
    <property type="entry name" value="Mntp/YtaF"/>
</dbReference>
<keyword evidence="2 8" id="KW-1003">Cell membrane</keyword>
<dbReference type="AlphaFoldDB" id="A0A0P8YD15"/>
<comment type="caution">
    <text evidence="9">The sequence shown here is derived from an EMBL/GenBank/DDBJ whole genome shotgun (WGS) entry which is preliminary data.</text>
</comment>
<evidence type="ECO:0000256" key="1">
    <source>
        <dbReference type="ARBA" id="ARBA00022448"/>
    </source>
</evidence>
<dbReference type="PANTHER" id="PTHR35529">
    <property type="entry name" value="MANGANESE EFFLUX PUMP MNTP-RELATED"/>
    <property type="match status" value="1"/>
</dbReference>
<evidence type="ECO:0000256" key="4">
    <source>
        <dbReference type="ARBA" id="ARBA00022989"/>
    </source>
</evidence>
<keyword evidence="1 8" id="KW-0813">Transport</keyword>
<accession>A0A0P8YD15</accession>
<evidence type="ECO:0000256" key="7">
    <source>
        <dbReference type="ARBA" id="ARBA00023211"/>
    </source>
</evidence>
<evidence type="ECO:0000256" key="6">
    <source>
        <dbReference type="ARBA" id="ARBA00023136"/>
    </source>
</evidence>
<dbReference type="Proteomes" id="UP000050326">
    <property type="component" value="Unassembled WGS sequence"/>
</dbReference>
<feature type="transmembrane region" description="Helical" evidence="8">
    <location>
        <begin position="6"/>
        <end position="27"/>
    </location>
</feature>
<dbReference type="Pfam" id="PF02659">
    <property type="entry name" value="Mntp"/>
    <property type="match status" value="1"/>
</dbReference>
<dbReference type="OrthoDB" id="9811590at2"/>
<dbReference type="GO" id="GO:0005384">
    <property type="term" value="F:manganese ion transmembrane transporter activity"/>
    <property type="evidence" value="ECO:0007669"/>
    <property type="project" value="UniProtKB-UniRule"/>
</dbReference>
<feature type="transmembrane region" description="Helical" evidence="8">
    <location>
        <begin position="110"/>
        <end position="128"/>
    </location>
</feature>
<keyword evidence="5 8" id="KW-0406">Ion transport</keyword>
<evidence type="ECO:0000256" key="3">
    <source>
        <dbReference type="ARBA" id="ARBA00022692"/>
    </source>
</evidence>
<evidence type="ECO:0000313" key="9">
    <source>
        <dbReference type="EMBL" id="KPU45108.1"/>
    </source>
</evidence>
<sequence length="194" mass="21140">MNLITLVLTAFGLSIDAFAASVTNGIVIHNLKIKHAVKIALYFGFFQAVMPLIGWSVGINFSTYIVEIDHWVAFFVLGYIGIKMVAESFKKEEENEVPSKEENPINDKTLFMLAVATSIDALAVGISFSFLNVAILQSAIVIGVITFIISFAGVIFGKKCGILFKKRAKALGGIILALMGFKILMEHTGMLSFL</sequence>
<proteinExistence type="inferred from homology"/>
<feature type="transmembrane region" description="Helical" evidence="8">
    <location>
        <begin position="134"/>
        <end position="156"/>
    </location>
</feature>
<keyword evidence="4 8" id="KW-1133">Transmembrane helix</keyword>
<feature type="transmembrane region" description="Helical" evidence="8">
    <location>
        <begin position="39"/>
        <end position="59"/>
    </location>
</feature>
<comment type="similarity">
    <text evidence="8">Belongs to the MntP (TC 9.B.29) family.</text>
</comment>
<feature type="transmembrane region" description="Helical" evidence="8">
    <location>
        <begin position="168"/>
        <end position="185"/>
    </location>
</feature>
<comment type="subcellular location">
    <subcellularLocation>
        <location evidence="8">Cell membrane</location>
        <topology evidence="8">Multi-pass membrane protein</topology>
    </subcellularLocation>
</comment>
<dbReference type="InterPro" id="IPR022929">
    <property type="entry name" value="Put_MntP"/>
</dbReference>
<evidence type="ECO:0000256" key="5">
    <source>
        <dbReference type="ARBA" id="ARBA00023065"/>
    </source>
</evidence>
<comment type="function">
    <text evidence="8">Probably functions as a manganese efflux pump.</text>
</comment>
<dbReference type="GO" id="GO:0005886">
    <property type="term" value="C:plasma membrane"/>
    <property type="evidence" value="ECO:0007669"/>
    <property type="project" value="UniProtKB-SubCell"/>
</dbReference>
<keyword evidence="6 8" id="KW-0472">Membrane</keyword>
<feature type="transmembrane region" description="Helical" evidence="8">
    <location>
        <begin position="71"/>
        <end position="89"/>
    </location>
</feature>
<keyword evidence="10" id="KW-1185">Reference proteome</keyword>